<evidence type="ECO:0000259" key="4">
    <source>
        <dbReference type="SMART" id="SM00359"/>
    </source>
</evidence>
<comment type="similarity">
    <text evidence="1">Belongs to the pseudouridine synthase TruB family.</text>
</comment>
<dbReference type="Gene3D" id="2.30.130.10">
    <property type="entry name" value="PUA domain"/>
    <property type="match status" value="1"/>
</dbReference>
<keyword evidence="7" id="KW-1185">Reference proteome</keyword>
<evidence type="ECO:0000256" key="1">
    <source>
        <dbReference type="ARBA" id="ARBA00008999"/>
    </source>
</evidence>
<dbReference type="Pfam" id="PF16198">
    <property type="entry name" value="TruB_C_2"/>
    <property type="match status" value="1"/>
</dbReference>
<dbReference type="Gene3D" id="3.30.2350.10">
    <property type="entry name" value="Pseudouridine synthase"/>
    <property type="match status" value="1"/>
</dbReference>
<feature type="region of interest" description="Disordered" evidence="3">
    <location>
        <begin position="423"/>
        <end position="499"/>
    </location>
</feature>
<dbReference type="Pfam" id="PF01509">
    <property type="entry name" value="TruB_N"/>
    <property type="match status" value="1"/>
</dbReference>
<dbReference type="InterPro" id="IPR004802">
    <property type="entry name" value="tRNA_PsdUridine_synth_B_fam"/>
</dbReference>
<dbReference type="NCBIfam" id="TIGR00425">
    <property type="entry name" value="CBF5"/>
    <property type="match status" value="1"/>
</dbReference>
<feature type="domain" description="PUA" evidence="4">
    <location>
        <begin position="288"/>
        <end position="362"/>
    </location>
</feature>
<dbReference type="InterPro" id="IPR012960">
    <property type="entry name" value="Dyskerin-like"/>
</dbReference>
<name>A0A078B7Y4_STYLE</name>
<evidence type="ECO:0000313" key="6">
    <source>
        <dbReference type="EMBL" id="CDW90509.1"/>
    </source>
</evidence>
<dbReference type="CDD" id="cd02572">
    <property type="entry name" value="PseudoU_synth_hDyskerin"/>
    <property type="match status" value="1"/>
</dbReference>
<feature type="region of interest" description="Disordered" evidence="3">
    <location>
        <begin position="1"/>
        <end position="40"/>
    </location>
</feature>
<keyword evidence="2" id="KW-0413">Isomerase</keyword>
<feature type="compositionally biased region" description="Basic and acidic residues" evidence="3">
    <location>
        <begin position="436"/>
        <end position="446"/>
    </location>
</feature>
<evidence type="ECO:0000256" key="3">
    <source>
        <dbReference type="SAM" id="MobiDB-lite"/>
    </source>
</evidence>
<dbReference type="InterPro" id="IPR002501">
    <property type="entry name" value="PsdUridine_synth_N"/>
</dbReference>
<dbReference type="InterPro" id="IPR032819">
    <property type="entry name" value="TruB_C"/>
</dbReference>
<dbReference type="OrthoDB" id="10250002at2759"/>
<dbReference type="InParanoid" id="A0A078B7Y4"/>
<dbReference type="GO" id="GO:0031429">
    <property type="term" value="C:box H/ACA snoRNP complex"/>
    <property type="evidence" value="ECO:0007669"/>
    <property type="project" value="TreeGrafter"/>
</dbReference>
<dbReference type="GO" id="GO:0000495">
    <property type="term" value="P:box H/ACA sno(s)RNA 3'-end processing"/>
    <property type="evidence" value="ECO:0007669"/>
    <property type="project" value="TreeGrafter"/>
</dbReference>
<dbReference type="EMBL" id="CCKQ01018535">
    <property type="protein sequence ID" value="CDW90509.1"/>
    <property type="molecule type" value="Genomic_DNA"/>
</dbReference>
<dbReference type="InterPro" id="IPR020103">
    <property type="entry name" value="PsdUridine_synth_cat_dom_sf"/>
</dbReference>
<protein>
    <submittedName>
        <fullName evidence="6">Centromere microtubule binding protein</fullName>
    </submittedName>
</protein>
<evidence type="ECO:0000313" key="7">
    <source>
        <dbReference type="Proteomes" id="UP000039865"/>
    </source>
</evidence>
<sequence length="499" mass="56344">MSSSDEDNHVVTKKGGKKSEKQPKVEYQIKPSTGGPSMDTSNWPLLLKNYDKLNVKTNHFTPLPCGWSPTNRPLLEHKRYGVINLDKPSNPSSHEVVAWIKRILKVDKTGHSGTLDPKVTGCLIVCINNATRLVKAQQSAGKEYVAIVKLHQHIDKTKTLEKAIQALTGPCFQRPPLISAVKKELRVRTIYESKLYEHDIKRDMAIFWLSCEAGTYVRTMCVHIGYLLGCGAHMQELRRVRSGALKEDDTMVTMHDVKDAQWHFEKYNNETYLRRVIMPLEILLIHYPRIVVKDTSVNAVCYGAQLMLPGVLRYESGIEVGKEVILMTTKGEAIALAIAQMTTSTIATCDHGIVAKTKRVILERDVYERKWKLGPFAKKKETLKTEGKLDKYGRVTESTPEAWKLLFGQPDVGTSIDAVANKLGVKKDQNGSSKPAETKKSKPAKEESEESEVEQKSKKDKKAAEKEKKKEKKDKKKDKKDKKDKKKKKESSSEEESDD</sequence>
<organism evidence="6 7">
    <name type="scientific">Stylonychia lemnae</name>
    <name type="common">Ciliate</name>
    <dbReference type="NCBI Taxonomy" id="5949"/>
    <lineage>
        <taxon>Eukaryota</taxon>
        <taxon>Sar</taxon>
        <taxon>Alveolata</taxon>
        <taxon>Ciliophora</taxon>
        <taxon>Intramacronucleata</taxon>
        <taxon>Spirotrichea</taxon>
        <taxon>Stichotrichia</taxon>
        <taxon>Sporadotrichida</taxon>
        <taxon>Oxytrichidae</taxon>
        <taxon>Stylonychinae</taxon>
        <taxon>Stylonychia</taxon>
    </lineage>
</organism>
<dbReference type="GO" id="GO:0031120">
    <property type="term" value="P:snRNA pseudouridine synthesis"/>
    <property type="evidence" value="ECO:0007669"/>
    <property type="project" value="TreeGrafter"/>
</dbReference>
<feature type="compositionally biased region" description="Basic and acidic residues" evidence="3">
    <location>
        <begin position="453"/>
        <end position="468"/>
    </location>
</feature>
<dbReference type="InterPro" id="IPR036974">
    <property type="entry name" value="PUA_sf"/>
</dbReference>
<dbReference type="CDD" id="cd21148">
    <property type="entry name" value="PUA_Cbf5"/>
    <property type="match status" value="1"/>
</dbReference>
<dbReference type="GO" id="GO:0031118">
    <property type="term" value="P:rRNA pseudouridine synthesis"/>
    <property type="evidence" value="ECO:0007669"/>
    <property type="project" value="TreeGrafter"/>
</dbReference>
<dbReference type="NCBIfam" id="NF003280">
    <property type="entry name" value="PRK04270.1"/>
    <property type="match status" value="1"/>
</dbReference>
<evidence type="ECO:0000259" key="5">
    <source>
        <dbReference type="SMART" id="SM01136"/>
    </source>
</evidence>
<dbReference type="Proteomes" id="UP000039865">
    <property type="component" value="Unassembled WGS sequence"/>
</dbReference>
<dbReference type="PANTHER" id="PTHR23127">
    <property type="entry name" value="CENTROMERE/MICROTUBULE BINDING PROTEIN CBF5"/>
    <property type="match status" value="1"/>
</dbReference>
<dbReference type="GO" id="GO:0009982">
    <property type="term" value="F:pseudouridine synthase activity"/>
    <property type="evidence" value="ECO:0007669"/>
    <property type="project" value="InterPro"/>
</dbReference>
<dbReference type="SUPFAM" id="SSF88697">
    <property type="entry name" value="PUA domain-like"/>
    <property type="match status" value="1"/>
</dbReference>
<feature type="domain" description="Dyskerin-like" evidence="5">
    <location>
        <begin position="39"/>
        <end position="97"/>
    </location>
</feature>
<dbReference type="InterPro" id="IPR015947">
    <property type="entry name" value="PUA-like_sf"/>
</dbReference>
<gene>
    <name evidence="6" type="primary">Contig8597.g9172</name>
    <name evidence="6" type="ORF">STYLEM_19653</name>
</gene>
<feature type="compositionally biased region" description="Basic residues" evidence="3">
    <location>
        <begin position="469"/>
        <end position="489"/>
    </location>
</feature>
<dbReference type="AlphaFoldDB" id="A0A078B7Y4"/>
<dbReference type="PANTHER" id="PTHR23127:SF0">
    <property type="entry name" value="H_ACA RIBONUCLEOPROTEIN COMPLEX SUBUNIT DKC1"/>
    <property type="match status" value="1"/>
</dbReference>
<dbReference type="SMART" id="SM00359">
    <property type="entry name" value="PUA"/>
    <property type="match status" value="1"/>
</dbReference>
<feature type="compositionally biased region" description="Basic and acidic residues" evidence="3">
    <location>
        <begin position="1"/>
        <end position="10"/>
    </location>
</feature>
<dbReference type="OMA" id="KYGRTNE"/>
<dbReference type="PROSITE" id="PS50890">
    <property type="entry name" value="PUA"/>
    <property type="match status" value="1"/>
</dbReference>
<feature type="compositionally biased region" description="Polar residues" evidence="3">
    <location>
        <begin position="30"/>
        <end position="40"/>
    </location>
</feature>
<dbReference type="FunFam" id="3.30.2350.10:FF:000001">
    <property type="entry name" value="H/ACA ribonucleoprotein complex subunit CBF5"/>
    <property type="match status" value="1"/>
</dbReference>
<dbReference type="FunCoup" id="A0A078B7Y4">
    <property type="interactions" value="607"/>
</dbReference>
<dbReference type="Pfam" id="PF08068">
    <property type="entry name" value="DKCLD"/>
    <property type="match status" value="1"/>
</dbReference>
<proteinExistence type="inferred from homology"/>
<dbReference type="SUPFAM" id="SSF55120">
    <property type="entry name" value="Pseudouridine synthase"/>
    <property type="match status" value="1"/>
</dbReference>
<dbReference type="SMART" id="SM01136">
    <property type="entry name" value="DKCLD"/>
    <property type="match status" value="1"/>
</dbReference>
<accession>A0A078B7Y4</accession>
<evidence type="ECO:0000256" key="2">
    <source>
        <dbReference type="ARBA" id="ARBA00023235"/>
    </source>
</evidence>
<dbReference type="GO" id="GO:0003723">
    <property type="term" value="F:RNA binding"/>
    <property type="evidence" value="ECO:0007669"/>
    <property type="project" value="InterPro"/>
</dbReference>
<reference evidence="6 7" key="1">
    <citation type="submission" date="2014-06" db="EMBL/GenBank/DDBJ databases">
        <authorList>
            <person name="Swart Estienne"/>
        </authorList>
    </citation>
    <scope>NUCLEOTIDE SEQUENCE [LARGE SCALE GENOMIC DNA]</scope>
    <source>
        <strain evidence="6 7">130c</strain>
    </source>
</reference>
<dbReference type="InterPro" id="IPR002478">
    <property type="entry name" value="PUA"/>
</dbReference>
<dbReference type="GO" id="GO:1990481">
    <property type="term" value="P:mRNA pseudouridine synthesis"/>
    <property type="evidence" value="ECO:0007669"/>
    <property type="project" value="TreeGrafter"/>
</dbReference>
<dbReference type="Pfam" id="PF01472">
    <property type="entry name" value="PUA"/>
    <property type="match status" value="1"/>
</dbReference>